<dbReference type="AlphaFoldDB" id="A0A934UIQ6"/>
<dbReference type="GO" id="GO:0016788">
    <property type="term" value="F:hydrolase activity, acting on ester bonds"/>
    <property type="evidence" value="ECO:0007669"/>
    <property type="project" value="UniProtKB-ARBA"/>
</dbReference>
<proteinExistence type="predicted"/>
<organism evidence="1 2">
    <name type="scientific">Flavobacterium agrisoli</name>
    <dbReference type="NCBI Taxonomy" id="2793066"/>
    <lineage>
        <taxon>Bacteria</taxon>
        <taxon>Pseudomonadati</taxon>
        <taxon>Bacteroidota</taxon>
        <taxon>Flavobacteriia</taxon>
        <taxon>Flavobacteriales</taxon>
        <taxon>Flavobacteriaceae</taxon>
        <taxon>Flavobacterium</taxon>
    </lineage>
</organism>
<evidence type="ECO:0000313" key="1">
    <source>
        <dbReference type="EMBL" id="MBK0368804.1"/>
    </source>
</evidence>
<evidence type="ECO:0008006" key="3">
    <source>
        <dbReference type="Google" id="ProtNLM"/>
    </source>
</evidence>
<reference evidence="1" key="1">
    <citation type="submission" date="2020-12" db="EMBL/GenBank/DDBJ databases">
        <title>Bacterial novel species Flavobacterium sp. SE-1-e isolated from soil.</title>
        <authorList>
            <person name="Jung H.-Y."/>
        </authorList>
    </citation>
    <scope>NUCLEOTIDE SEQUENCE</scope>
    <source>
        <strain evidence="1">SE-1-e</strain>
    </source>
</reference>
<name>A0A934UIQ6_9FLAO</name>
<protein>
    <recommendedName>
        <fullName evidence="3">SGNH hydrolase-type esterase domain-containing protein</fullName>
    </recommendedName>
</protein>
<dbReference type="Gene3D" id="3.40.50.1110">
    <property type="entry name" value="SGNH hydrolase"/>
    <property type="match status" value="1"/>
</dbReference>
<dbReference type="EMBL" id="JAEHFV010000001">
    <property type="protein sequence ID" value="MBK0368804.1"/>
    <property type="molecule type" value="Genomic_DNA"/>
</dbReference>
<dbReference type="Proteomes" id="UP000609172">
    <property type="component" value="Unassembled WGS sequence"/>
</dbReference>
<keyword evidence="2" id="KW-1185">Reference proteome</keyword>
<gene>
    <name evidence="1" type="ORF">I5M07_03065</name>
</gene>
<dbReference type="InterPro" id="IPR036514">
    <property type="entry name" value="SGNH_hydro_sf"/>
</dbReference>
<comment type="caution">
    <text evidence="1">The sequence shown here is derived from an EMBL/GenBank/DDBJ whole genome shotgun (WGS) entry which is preliminary data.</text>
</comment>
<dbReference type="SUPFAM" id="SSF52266">
    <property type="entry name" value="SGNH hydrolase"/>
    <property type="match status" value="1"/>
</dbReference>
<evidence type="ECO:0000313" key="2">
    <source>
        <dbReference type="Proteomes" id="UP000609172"/>
    </source>
</evidence>
<accession>A0A934UIQ6</accession>
<sequence>MKEDPDFEYIAQPNQHRFRFRNNVNYNSKSMRSDEVDTKANIILGFGDSIINGGVQTDQDSLATTILSDTLSKIADKKVQFLNISAGSWGPDNCYAYLTKNGNFGAKSIFLFVSSHDAYDNMNFEKIVGINESFPNKQYQFAVVELFDRYIIPRIKKAFRQNLAFQDNLGINKKKEYSTFNSGFQSFLIYSKSNNIPLTLFLHAELAEVKARHYNEQGKEIIQFAHQNNIPIILDLERGLDVEDFRDDIHVNANGQKKIASAVLYYMKNSTSGKKRI</sequence>